<name>A0A3G8ZU57_9ACTN</name>
<dbReference type="CDD" id="cd07153">
    <property type="entry name" value="Fur_like"/>
    <property type="match status" value="1"/>
</dbReference>
<dbReference type="AlphaFoldDB" id="A0A3G8ZU57"/>
<accession>A0A3G8ZU57</accession>
<keyword evidence="3 7" id="KW-0862">Zinc</keyword>
<dbReference type="GO" id="GO:0045892">
    <property type="term" value="P:negative regulation of DNA-templated transcription"/>
    <property type="evidence" value="ECO:0007669"/>
    <property type="project" value="TreeGrafter"/>
</dbReference>
<dbReference type="GO" id="GO:0003700">
    <property type="term" value="F:DNA-binding transcription factor activity"/>
    <property type="evidence" value="ECO:0007669"/>
    <property type="project" value="InterPro"/>
</dbReference>
<evidence type="ECO:0000256" key="2">
    <source>
        <dbReference type="ARBA" id="ARBA00022491"/>
    </source>
</evidence>
<protein>
    <submittedName>
        <fullName evidence="8">Transcriptional repressor</fullName>
    </submittedName>
</protein>
<dbReference type="EMBL" id="CP034170">
    <property type="protein sequence ID" value="AZI57546.1"/>
    <property type="molecule type" value="Genomic_DNA"/>
</dbReference>
<dbReference type="InterPro" id="IPR036388">
    <property type="entry name" value="WH-like_DNA-bd_sf"/>
</dbReference>
<dbReference type="Pfam" id="PF01475">
    <property type="entry name" value="FUR"/>
    <property type="match status" value="1"/>
</dbReference>
<dbReference type="PANTHER" id="PTHR33202">
    <property type="entry name" value="ZINC UPTAKE REGULATION PROTEIN"/>
    <property type="match status" value="1"/>
</dbReference>
<gene>
    <name evidence="8" type="ORF">EH165_04595</name>
</gene>
<keyword evidence="4" id="KW-0805">Transcription regulation</keyword>
<dbReference type="Gene3D" id="3.30.1490.190">
    <property type="match status" value="1"/>
</dbReference>
<feature type="binding site" evidence="7">
    <location>
        <position position="140"/>
    </location>
    <ligand>
        <name>Zn(2+)</name>
        <dbReference type="ChEBI" id="CHEBI:29105"/>
    </ligand>
</feature>
<evidence type="ECO:0000313" key="9">
    <source>
        <dbReference type="Proteomes" id="UP000268084"/>
    </source>
</evidence>
<keyword evidence="5" id="KW-0238">DNA-binding</keyword>
<keyword evidence="2" id="KW-0678">Repressor</keyword>
<feature type="binding site" evidence="7">
    <location>
        <position position="95"/>
    </location>
    <ligand>
        <name>Zn(2+)</name>
        <dbReference type="ChEBI" id="CHEBI:29105"/>
    </ligand>
</feature>
<comment type="cofactor">
    <cofactor evidence="7">
        <name>Zn(2+)</name>
        <dbReference type="ChEBI" id="CHEBI:29105"/>
    </cofactor>
    <text evidence="7">Binds 1 zinc ion per subunit.</text>
</comment>
<feature type="binding site" evidence="7">
    <location>
        <position position="98"/>
    </location>
    <ligand>
        <name>Zn(2+)</name>
        <dbReference type="ChEBI" id="CHEBI:29105"/>
    </ligand>
</feature>
<keyword evidence="9" id="KW-1185">Reference proteome</keyword>
<organism evidence="8 9">
    <name type="scientific">Nakamurella antarctica</name>
    <dbReference type="NCBI Taxonomy" id="1902245"/>
    <lineage>
        <taxon>Bacteria</taxon>
        <taxon>Bacillati</taxon>
        <taxon>Actinomycetota</taxon>
        <taxon>Actinomycetes</taxon>
        <taxon>Nakamurellales</taxon>
        <taxon>Nakamurellaceae</taxon>
        <taxon>Nakamurella</taxon>
    </lineage>
</organism>
<dbReference type="OrthoDB" id="5242893at2"/>
<reference evidence="8 9" key="2">
    <citation type="submission" date="2018-12" db="EMBL/GenBank/DDBJ databases">
        <title>Nakamurella antarcticus sp. nov., isolated from Antarctica South Shetland Islands soil.</title>
        <authorList>
            <person name="Peng F."/>
        </authorList>
    </citation>
    <scope>NUCLEOTIDE SEQUENCE [LARGE SCALE GENOMIC DNA]</scope>
    <source>
        <strain evidence="8 9">S14-144</strain>
    </source>
</reference>
<evidence type="ECO:0000256" key="1">
    <source>
        <dbReference type="ARBA" id="ARBA00007957"/>
    </source>
</evidence>
<dbReference type="InterPro" id="IPR036390">
    <property type="entry name" value="WH_DNA-bd_sf"/>
</dbReference>
<proteinExistence type="inferred from homology"/>
<evidence type="ECO:0000256" key="3">
    <source>
        <dbReference type="ARBA" id="ARBA00022833"/>
    </source>
</evidence>
<dbReference type="InterPro" id="IPR002481">
    <property type="entry name" value="FUR"/>
</dbReference>
<dbReference type="Gene3D" id="1.10.10.10">
    <property type="entry name" value="Winged helix-like DNA-binding domain superfamily/Winged helix DNA-binding domain"/>
    <property type="match status" value="1"/>
</dbReference>
<dbReference type="GO" id="GO:0000976">
    <property type="term" value="F:transcription cis-regulatory region binding"/>
    <property type="evidence" value="ECO:0007669"/>
    <property type="project" value="TreeGrafter"/>
</dbReference>
<dbReference type="Proteomes" id="UP000268084">
    <property type="component" value="Chromosome"/>
</dbReference>
<evidence type="ECO:0000256" key="5">
    <source>
        <dbReference type="ARBA" id="ARBA00023125"/>
    </source>
</evidence>
<dbReference type="InterPro" id="IPR043135">
    <property type="entry name" value="Fur_C"/>
</dbReference>
<keyword evidence="6" id="KW-0804">Transcription</keyword>
<evidence type="ECO:0000256" key="4">
    <source>
        <dbReference type="ARBA" id="ARBA00023015"/>
    </source>
</evidence>
<comment type="similarity">
    <text evidence="1">Belongs to the Fur family.</text>
</comment>
<dbReference type="SUPFAM" id="SSF46785">
    <property type="entry name" value="Winged helix' DNA-binding domain"/>
    <property type="match status" value="1"/>
</dbReference>
<sequence length="141" mass="15318">METLTQRLTGRGWRMTAQRRVIARVFDAAGAEHIHLTADDVLERAVAVLPEISRATVYNTLGEMVDAGEVLAVNVGDRVTRYDPNVAKTHHHLVCEVCSSIFDVQAEVLPSANTADVAAIAPGFVIESADVIFRGRCACCR</sequence>
<feature type="binding site" evidence="7">
    <location>
        <position position="137"/>
    </location>
    <ligand>
        <name>Zn(2+)</name>
        <dbReference type="ChEBI" id="CHEBI:29105"/>
    </ligand>
</feature>
<dbReference type="GO" id="GO:1900376">
    <property type="term" value="P:regulation of secondary metabolite biosynthetic process"/>
    <property type="evidence" value="ECO:0007669"/>
    <property type="project" value="TreeGrafter"/>
</dbReference>
<dbReference type="GO" id="GO:0008270">
    <property type="term" value="F:zinc ion binding"/>
    <property type="evidence" value="ECO:0007669"/>
    <property type="project" value="TreeGrafter"/>
</dbReference>
<evidence type="ECO:0000256" key="7">
    <source>
        <dbReference type="PIRSR" id="PIRSR602481-1"/>
    </source>
</evidence>
<dbReference type="KEGG" id="nak:EH165_04595"/>
<dbReference type="RefSeq" id="WP_124798231.1">
    <property type="nucleotide sequence ID" value="NZ_CP034170.1"/>
</dbReference>
<dbReference type="PANTHER" id="PTHR33202:SF22">
    <property type="entry name" value="HYDROGEN PEROXIDE SENSITIVE REPRESSOR"/>
    <property type="match status" value="1"/>
</dbReference>
<evidence type="ECO:0000256" key="6">
    <source>
        <dbReference type="ARBA" id="ARBA00023163"/>
    </source>
</evidence>
<evidence type="ECO:0000313" key="8">
    <source>
        <dbReference type="EMBL" id="AZI57546.1"/>
    </source>
</evidence>
<keyword evidence="7" id="KW-0479">Metal-binding</keyword>
<reference evidence="8 9" key="1">
    <citation type="submission" date="2018-11" db="EMBL/GenBank/DDBJ databases">
        <authorList>
            <person name="Da X."/>
        </authorList>
    </citation>
    <scope>NUCLEOTIDE SEQUENCE [LARGE SCALE GENOMIC DNA]</scope>
    <source>
        <strain evidence="8 9">S14-144</strain>
    </source>
</reference>